<evidence type="ECO:0000313" key="1">
    <source>
        <dbReference type="EMBL" id="ART70508.1"/>
    </source>
</evidence>
<sequence>MQISPHTALLEQQRCLLLAVVGRCNADELHRFRIRVDRFAEASTSDTPMARRERLRYGLATMEDMLAAIERHFEPLHSSQSG</sequence>
<dbReference type="EMBL" id="CP020809">
    <property type="protein sequence ID" value="ART70508.1"/>
    <property type="molecule type" value="Genomic_DNA"/>
</dbReference>
<organism evidence="1 2">
    <name type="scientific">Mycobacterium dioxanotrophicus</name>
    <dbReference type="NCBI Taxonomy" id="482462"/>
    <lineage>
        <taxon>Bacteria</taxon>
        <taxon>Bacillati</taxon>
        <taxon>Actinomycetota</taxon>
        <taxon>Actinomycetes</taxon>
        <taxon>Mycobacteriales</taxon>
        <taxon>Mycobacteriaceae</taxon>
        <taxon>Mycobacterium</taxon>
    </lineage>
</organism>
<gene>
    <name evidence="1" type="ORF">BTO20_19825</name>
</gene>
<keyword evidence="2" id="KW-1185">Reference proteome</keyword>
<reference evidence="1 2" key="1">
    <citation type="submission" date="2017-04" db="EMBL/GenBank/DDBJ databases">
        <title>Whole Genome Sequence of 1,4-Dioxane Degrading Bacterium Mycobacterium dioxanotrophicus PH-06.</title>
        <authorList>
            <person name="He Y."/>
        </authorList>
    </citation>
    <scope>NUCLEOTIDE SEQUENCE [LARGE SCALE GENOMIC DNA]</scope>
    <source>
        <strain evidence="1 2">PH-06</strain>
    </source>
</reference>
<proteinExistence type="predicted"/>
<name>A0A1Y0C5J4_9MYCO</name>
<accession>A0A1Y0C5J4</accession>
<evidence type="ECO:0000313" key="2">
    <source>
        <dbReference type="Proteomes" id="UP000195331"/>
    </source>
</evidence>
<protein>
    <submittedName>
        <fullName evidence="1">Uncharacterized protein</fullName>
    </submittedName>
</protein>
<dbReference type="Proteomes" id="UP000195331">
    <property type="component" value="Chromosome"/>
</dbReference>
<dbReference type="KEGG" id="mdx:BTO20_19825"/>
<dbReference type="AlphaFoldDB" id="A0A1Y0C5J4"/>